<accession>A1D1P3</accession>
<evidence type="ECO:0000256" key="9">
    <source>
        <dbReference type="ARBA" id="ARBA00022729"/>
    </source>
</evidence>
<evidence type="ECO:0000256" key="7">
    <source>
        <dbReference type="ARBA" id="ARBA00022448"/>
    </source>
</evidence>
<dbReference type="PROSITE" id="PS51914">
    <property type="entry name" value="MRH"/>
    <property type="match status" value="1"/>
</dbReference>
<feature type="chain" id="PRO_5002633985" description="Autophagy-related protein 27" evidence="20">
    <location>
        <begin position="27"/>
        <end position="341"/>
    </location>
</feature>
<evidence type="ECO:0000256" key="18">
    <source>
        <dbReference type="SAM" id="MobiDB-lite"/>
    </source>
</evidence>
<comment type="subcellular location">
    <subcellularLocation>
        <location evidence="2">Cytoplasmic vesicle membrane</location>
        <topology evidence="2">Single-pass type I membrane protein</topology>
    </subcellularLocation>
    <subcellularLocation>
        <location evidence="4">Golgi apparatus membrane</location>
        <topology evidence="4">Single-pass type I membrane protein</topology>
    </subcellularLocation>
    <subcellularLocation>
        <location evidence="1">Mitochondrion membrane</location>
        <topology evidence="1">Single-pass membrane protein</topology>
    </subcellularLocation>
    <subcellularLocation>
        <location evidence="3">Preautophagosomal structure membrane</location>
        <topology evidence="3">Single-pass type I membrane protein</topology>
    </subcellularLocation>
</comment>
<evidence type="ECO:0000256" key="5">
    <source>
        <dbReference type="ARBA" id="ARBA00005363"/>
    </source>
</evidence>
<feature type="compositionally biased region" description="Basic and acidic residues" evidence="18">
    <location>
        <begin position="191"/>
        <end position="218"/>
    </location>
</feature>
<proteinExistence type="inferred from homology"/>
<keyword evidence="9 20" id="KW-0732">Signal</keyword>
<keyword evidence="10" id="KW-0653">Protein transport</keyword>
<evidence type="ECO:0000256" key="14">
    <source>
        <dbReference type="ARBA" id="ARBA00023128"/>
    </source>
</evidence>
<evidence type="ECO:0000256" key="6">
    <source>
        <dbReference type="ARBA" id="ARBA00013776"/>
    </source>
</evidence>
<protein>
    <recommendedName>
        <fullName evidence="6">Autophagy-related protein 27</fullName>
    </recommendedName>
</protein>
<evidence type="ECO:0000256" key="3">
    <source>
        <dbReference type="ARBA" id="ARBA00004472"/>
    </source>
</evidence>
<feature type="compositionally biased region" description="Acidic residues" evidence="18">
    <location>
        <begin position="178"/>
        <end position="190"/>
    </location>
</feature>
<dbReference type="PANTHER" id="PTHR15071:SF13">
    <property type="entry name" value="AUTOPHAGY-RELATED PROTEIN 27"/>
    <property type="match status" value="1"/>
</dbReference>
<dbReference type="PANTHER" id="PTHR15071">
    <property type="entry name" value="MANNOSE-6-PHOSPHATE RECEPTOR FAMILY MEMBER"/>
    <property type="match status" value="1"/>
</dbReference>
<comment type="similarity">
    <text evidence="5">Belongs to the ATG27 family.</text>
</comment>
<dbReference type="GO" id="GO:0031966">
    <property type="term" value="C:mitochondrial membrane"/>
    <property type="evidence" value="ECO:0007669"/>
    <property type="project" value="UniProtKB-SubCell"/>
</dbReference>
<feature type="domain" description="MRH" evidence="21">
    <location>
        <begin position="28"/>
        <end position="255"/>
    </location>
</feature>
<evidence type="ECO:0000313" key="22">
    <source>
        <dbReference type="EMBL" id="EAW22336.1"/>
    </source>
</evidence>
<evidence type="ECO:0000256" key="10">
    <source>
        <dbReference type="ARBA" id="ARBA00022927"/>
    </source>
</evidence>
<dbReference type="GO" id="GO:0015031">
    <property type="term" value="P:protein transport"/>
    <property type="evidence" value="ECO:0007669"/>
    <property type="project" value="UniProtKB-KW"/>
</dbReference>
<dbReference type="GO" id="GO:0030659">
    <property type="term" value="C:cytoplasmic vesicle membrane"/>
    <property type="evidence" value="ECO:0007669"/>
    <property type="project" value="UniProtKB-SubCell"/>
</dbReference>
<evidence type="ECO:0000256" key="1">
    <source>
        <dbReference type="ARBA" id="ARBA00004304"/>
    </source>
</evidence>
<keyword evidence="11 19" id="KW-1133">Transmembrane helix</keyword>
<evidence type="ECO:0000256" key="20">
    <source>
        <dbReference type="SAM" id="SignalP"/>
    </source>
</evidence>
<sequence length="341" mass="38160">MRIQSSLSSSLLFSSALLTGLASASGSFDCHNIIAEGNKYDLSGLHGVHTIYHVDKAEDYIVNTTYVLDICKALGKASIRGDLKCGTSKNICGFQYKYTEDHLEEIGHAFPIAGLDPLGHGSKDAEVTRLKGDGQEGLLVKMAGGEYIDKDKKKKVARAVIEFHCDPDRSGLEGLSSVEDESSEEEEEEEETRRRLVVREDEGDKNKDKDKDKEKTDPNDGSDPSRSLQFESFGPADDDAYVLKLKWRTRYACDNYVRDRKGDGSSHWGFFTWLIIILFLCVAAYLIFGSWLNYNRYGARGWDLLPHGDTLRDIPYIFQDWLRRVINTLQGSGSRGGYSAV</sequence>
<dbReference type="OMA" id="GSSHWGF"/>
<dbReference type="RefSeq" id="XP_001264233.1">
    <property type="nucleotide sequence ID" value="XM_001264232.1"/>
</dbReference>
<organism evidence="22 23">
    <name type="scientific">Neosartorya fischeri (strain ATCC 1020 / DSM 3700 / CBS 544.65 / FGSC A1164 / JCM 1740 / NRRL 181 / WB 181)</name>
    <name type="common">Aspergillus fischerianus</name>
    <dbReference type="NCBI Taxonomy" id="331117"/>
    <lineage>
        <taxon>Eukaryota</taxon>
        <taxon>Fungi</taxon>
        <taxon>Dikarya</taxon>
        <taxon>Ascomycota</taxon>
        <taxon>Pezizomycotina</taxon>
        <taxon>Eurotiomycetes</taxon>
        <taxon>Eurotiomycetidae</taxon>
        <taxon>Eurotiales</taxon>
        <taxon>Aspergillaceae</taxon>
        <taxon>Aspergillus</taxon>
        <taxon>Aspergillus subgen. Fumigati</taxon>
    </lineage>
</organism>
<dbReference type="eggNOG" id="ENOG502QVJJ">
    <property type="taxonomic scope" value="Eukaryota"/>
</dbReference>
<evidence type="ECO:0000256" key="11">
    <source>
        <dbReference type="ARBA" id="ARBA00022989"/>
    </source>
</evidence>
<evidence type="ECO:0000256" key="17">
    <source>
        <dbReference type="ARBA" id="ARBA00023329"/>
    </source>
</evidence>
<reference evidence="23" key="1">
    <citation type="journal article" date="2008" name="PLoS Genet.">
        <title>Genomic islands in the pathogenic filamentous fungus Aspergillus fumigatus.</title>
        <authorList>
            <person name="Fedorova N.D."/>
            <person name="Khaldi N."/>
            <person name="Joardar V.S."/>
            <person name="Maiti R."/>
            <person name="Amedeo P."/>
            <person name="Anderson M.J."/>
            <person name="Crabtree J."/>
            <person name="Silva J.C."/>
            <person name="Badger J.H."/>
            <person name="Albarraq A."/>
            <person name="Angiuoli S."/>
            <person name="Bussey H."/>
            <person name="Bowyer P."/>
            <person name="Cotty P.J."/>
            <person name="Dyer P.S."/>
            <person name="Egan A."/>
            <person name="Galens K."/>
            <person name="Fraser-Liggett C.M."/>
            <person name="Haas B.J."/>
            <person name="Inman J.M."/>
            <person name="Kent R."/>
            <person name="Lemieux S."/>
            <person name="Malavazi I."/>
            <person name="Orvis J."/>
            <person name="Roemer T."/>
            <person name="Ronning C.M."/>
            <person name="Sundaram J.P."/>
            <person name="Sutton G."/>
            <person name="Turner G."/>
            <person name="Venter J.C."/>
            <person name="White O.R."/>
            <person name="Whitty B.R."/>
            <person name="Youngman P."/>
            <person name="Wolfe K.H."/>
            <person name="Goldman G.H."/>
            <person name="Wortman J.R."/>
            <person name="Jiang B."/>
            <person name="Denning D.W."/>
            <person name="Nierman W.C."/>
        </authorList>
    </citation>
    <scope>NUCLEOTIDE SEQUENCE [LARGE SCALE GENOMIC DNA]</scope>
    <source>
        <strain evidence="23">ATCC 1020 / DSM 3700 / CBS 544.65 / FGSC A1164 / JCM 1740 / NRRL 181 / WB 181</strain>
    </source>
</reference>
<dbReference type="GO" id="GO:0034045">
    <property type="term" value="C:phagophore assembly site membrane"/>
    <property type="evidence" value="ECO:0007669"/>
    <property type="project" value="UniProtKB-SubCell"/>
</dbReference>
<dbReference type="InterPro" id="IPR018939">
    <property type="entry name" value="Autophagy-rel_prot_27"/>
</dbReference>
<dbReference type="Proteomes" id="UP000006702">
    <property type="component" value="Unassembled WGS sequence"/>
</dbReference>
<dbReference type="SUPFAM" id="SSF50911">
    <property type="entry name" value="Mannose 6-phosphate receptor domain"/>
    <property type="match status" value="1"/>
</dbReference>
<dbReference type="Gene3D" id="2.70.130.10">
    <property type="entry name" value="Mannose-6-phosphate receptor binding domain"/>
    <property type="match status" value="1"/>
</dbReference>
<dbReference type="Pfam" id="PF09451">
    <property type="entry name" value="ATG27"/>
    <property type="match status" value="1"/>
</dbReference>
<keyword evidence="23" id="KW-1185">Reference proteome</keyword>
<evidence type="ECO:0000256" key="12">
    <source>
        <dbReference type="ARBA" id="ARBA00023006"/>
    </source>
</evidence>
<evidence type="ECO:0000256" key="16">
    <source>
        <dbReference type="ARBA" id="ARBA00023157"/>
    </source>
</evidence>
<feature type="transmembrane region" description="Helical" evidence="19">
    <location>
        <begin position="268"/>
        <end position="288"/>
    </location>
</feature>
<keyword evidence="15 19" id="KW-0472">Membrane</keyword>
<evidence type="ECO:0000256" key="15">
    <source>
        <dbReference type="ARBA" id="ARBA00023136"/>
    </source>
</evidence>
<dbReference type="HOGENOM" id="CLU_047751_0_0_1"/>
<dbReference type="OrthoDB" id="29460at2759"/>
<dbReference type="InterPro" id="IPR009011">
    <property type="entry name" value="Man6P_isomerase_rcpt-bd_dom_sf"/>
</dbReference>
<evidence type="ECO:0000259" key="21">
    <source>
        <dbReference type="PROSITE" id="PS51914"/>
    </source>
</evidence>
<evidence type="ECO:0000256" key="13">
    <source>
        <dbReference type="ARBA" id="ARBA00023034"/>
    </source>
</evidence>
<dbReference type="FunFam" id="2.70.130.10:FF:000035">
    <property type="entry name" value="Autophagy protein Atg27, putative"/>
    <property type="match status" value="1"/>
</dbReference>
<evidence type="ECO:0000256" key="19">
    <source>
        <dbReference type="SAM" id="Phobius"/>
    </source>
</evidence>
<dbReference type="GO" id="GO:0006914">
    <property type="term" value="P:autophagy"/>
    <property type="evidence" value="ECO:0007669"/>
    <property type="project" value="UniProtKB-KW"/>
</dbReference>
<feature type="signal peptide" evidence="20">
    <location>
        <begin position="1"/>
        <end position="26"/>
    </location>
</feature>
<dbReference type="GeneID" id="4592127"/>
<evidence type="ECO:0000256" key="8">
    <source>
        <dbReference type="ARBA" id="ARBA00022692"/>
    </source>
</evidence>
<evidence type="ECO:0000256" key="2">
    <source>
        <dbReference type="ARBA" id="ARBA00004358"/>
    </source>
</evidence>
<keyword evidence="12" id="KW-0072">Autophagy</keyword>
<dbReference type="GO" id="GO:0000139">
    <property type="term" value="C:Golgi membrane"/>
    <property type="evidence" value="ECO:0007669"/>
    <property type="project" value="UniProtKB-SubCell"/>
</dbReference>
<keyword evidence="8 19" id="KW-0812">Transmembrane</keyword>
<dbReference type="VEuPathDB" id="FungiDB:NFIA_010170"/>
<gene>
    <name evidence="22" type="ORF">NFIA_010170</name>
</gene>
<feature type="region of interest" description="Disordered" evidence="18">
    <location>
        <begin position="171"/>
        <end position="233"/>
    </location>
</feature>
<evidence type="ECO:0000256" key="4">
    <source>
        <dbReference type="ARBA" id="ARBA00004614"/>
    </source>
</evidence>
<dbReference type="STRING" id="331117.A1D1P3"/>
<name>A1D1P3_NEOFI</name>
<dbReference type="EMBL" id="DS027688">
    <property type="protein sequence ID" value="EAW22336.1"/>
    <property type="molecule type" value="Genomic_DNA"/>
</dbReference>
<evidence type="ECO:0000313" key="23">
    <source>
        <dbReference type="Proteomes" id="UP000006702"/>
    </source>
</evidence>
<keyword evidence="13" id="KW-0333">Golgi apparatus</keyword>
<keyword evidence="17" id="KW-0968">Cytoplasmic vesicle</keyword>
<keyword evidence="7" id="KW-0813">Transport</keyword>
<dbReference type="InterPro" id="IPR044865">
    <property type="entry name" value="MRH_dom"/>
</dbReference>
<dbReference type="KEGG" id="nfi:NFIA_010170"/>
<dbReference type="AlphaFoldDB" id="A1D1P3"/>
<keyword evidence="14" id="KW-0496">Mitochondrion</keyword>
<keyword evidence="16" id="KW-1015">Disulfide bond</keyword>